<evidence type="ECO:0000256" key="2">
    <source>
        <dbReference type="ARBA" id="ARBA00022692"/>
    </source>
</evidence>
<feature type="compositionally biased region" description="Basic and acidic residues" evidence="5">
    <location>
        <begin position="305"/>
        <end position="318"/>
    </location>
</feature>
<dbReference type="InterPro" id="IPR012919">
    <property type="entry name" value="SUN_dom"/>
</dbReference>
<dbReference type="Gene3D" id="2.60.120.260">
    <property type="entry name" value="Galactose-binding domain-like"/>
    <property type="match status" value="1"/>
</dbReference>
<dbReference type="RefSeq" id="XP_060284227.1">
    <property type="nucleotide sequence ID" value="XM_060424122.1"/>
</dbReference>
<organism evidence="7 8">
    <name type="scientific">Phialemonium atrogriseum</name>
    <dbReference type="NCBI Taxonomy" id="1093897"/>
    <lineage>
        <taxon>Eukaryota</taxon>
        <taxon>Fungi</taxon>
        <taxon>Dikarya</taxon>
        <taxon>Ascomycota</taxon>
        <taxon>Pezizomycotina</taxon>
        <taxon>Sordariomycetes</taxon>
        <taxon>Sordariomycetidae</taxon>
        <taxon>Cephalothecales</taxon>
        <taxon>Cephalothecaceae</taxon>
        <taxon>Phialemonium</taxon>
    </lineage>
</organism>
<accession>A0AAJ0FMM4</accession>
<gene>
    <name evidence="7" type="ORF">QBC33DRAFT_41419</name>
</gene>
<evidence type="ECO:0000256" key="5">
    <source>
        <dbReference type="SAM" id="MobiDB-lite"/>
    </source>
</evidence>
<dbReference type="Proteomes" id="UP001244011">
    <property type="component" value="Unassembled WGS sequence"/>
</dbReference>
<evidence type="ECO:0000313" key="7">
    <source>
        <dbReference type="EMBL" id="KAK1768014.1"/>
    </source>
</evidence>
<feature type="compositionally biased region" description="Basic and acidic residues" evidence="5">
    <location>
        <begin position="203"/>
        <end position="231"/>
    </location>
</feature>
<evidence type="ECO:0000259" key="6">
    <source>
        <dbReference type="PROSITE" id="PS51469"/>
    </source>
</evidence>
<feature type="compositionally biased region" description="Basic and acidic residues" evidence="5">
    <location>
        <begin position="109"/>
        <end position="118"/>
    </location>
</feature>
<feature type="compositionally biased region" description="Basic and acidic residues" evidence="5">
    <location>
        <begin position="260"/>
        <end position="272"/>
    </location>
</feature>
<dbReference type="PANTHER" id="PTHR12911">
    <property type="entry name" value="SAD1/UNC-84-LIKE PROTEIN-RELATED"/>
    <property type="match status" value="1"/>
</dbReference>
<evidence type="ECO:0000256" key="3">
    <source>
        <dbReference type="ARBA" id="ARBA00022989"/>
    </source>
</evidence>
<evidence type="ECO:0000256" key="1">
    <source>
        <dbReference type="ARBA" id="ARBA00004370"/>
    </source>
</evidence>
<dbReference type="GO" id="GO:0043495">
    <property type="term" value="F:protein-membrane adaptor activity"/>
    <property type="evidence" value="ECO:0007669"/>
    <property type="project" value="TreeGrafter"/>
</dbReference>
<name>A0AAJ0FMM4_9PEZI</name>
<reference evidence="7" key="1">
    <citation type="submission" date="2023-06" db="EMBL/GenBank/DDBJ databases">
        <title>Genome-scale phylogeny and comparative genomics of the fungal order Sordariales.</title>
        <authorList>
            <consortium name="Lawrence Berkeley National Laboratory"/>
            <person name="Hensen N."/>
            <person name="Bonometti L."/>
            <person name="Westerberg I."/>
            <person name="Brannstrom I.O."/>
            <person name="Guillou S."/>
            <person name="Cros-Aarteil S."/>
            <person name="Calhoun S."/>
            <person name="Haridas S."/>
            <person name="Kuo A."/>
            <person name="Mondo S."/>
            <person name="Pangilinan J."/>
            <person name="Riley R."/>
            <person name="Labutti K."/>
            <person name="Andreopoulos B."/>
            <person name="Lipzen A."/>
            <person name="Chen C."/>
            <person name="Yanf M."/>
            <person name="Daum C."/>
            <person name="Ng V."/>
            <person name="Clum A."/>
            <person name="Steindorff A."/>
            <person name="Ohm R."/>
            <person name="Martin F."/>
            <person name="Silar P."/>
            <person name="Natvig D."/>
            <person name="Lalanne C."/>
            <person name="Gautier V."/>
            <person name="Ament-Velasquez S.L."/>
            <person name="Kruys A."/>
            <person name="Hutchinson M.I."/>
            <person name="Powell A.J."/>
            <person name="Barry K."/>
            <person name="Miller A.N."/>
            <person name="Grigoriev I.V."/>
            <person name="Debuchy R."/>
            <person name="Gladieux P."/>
            <person name="Thoren M.H."/>
            <person name="Johannesson H."/>
        </authorList>
    </citation>
    <scope>NUCLEOTIDE SEQUENCE</scope>
    <source>
        <strain evidence="7">8032-3</strain>
    </source>
</reference>
<keyword evidence="8" id="KW-1185">Reference proteome</keyword>
<proteinExistence type="predicted"/>
<feature type="compositionally biased region" description="Polar residues" evidence="5">
    <location>
        <begin position="22"/>
        <end position="44"/>
    </location>
</feature>
<feature type="region of interest" description="Disordered" evidence="5">
    <location>
        <begin position="342"/>
        <end position="548"/>
    </location>
</feature>
<dbReference type="AlphaFoldDB" id="A0AAJ0FMM4"/>
<evidence type="ECO:0000313" key="8">
    <source>
        <dbReference type="Proteomes" id="UP001244011"/>
    </source>
</evidence>
<comment type="subcellular location">
    <subcellularLocation>
        <location evidence="1">Membrane</location>
    </subcellularLocation>
</comment>
<keyword evidence="4" id="KW-0472">Membrane</keyword>
<keyword evidence="2" id="KW-0812">Transmembrane</keyword>
<dbReference type="PANTHER" id="PTHR12911:SF8">
    <property type="entry name" value="KLAROID PROTEIN-RELATED"/>
    <property type="match status" value="1"/>
</dbReference>
<evidence type="ECO:0000256" key="4">
    <source>
        <dbReference type="ARBA" id="ARBA00023136"/>
    </source>
</evidence>
<feature type="compositionally biased region" description="Polar residues" evidence="5">
    <location>
        <begin position="439"/>
        <end position="448"/>
    </location>
</feature>
<dbReference type="InterPro" id="IPR045119">
    <property type="entry name" value="SUN1-5"/>
</dbReference>
<comment type="caution">
    <text evidence="7">The sequence shown here is derived from an EMBL/GenBank/DDBJ whole genome shotgun (WGS) entry which is preliminary data.</text>
</comment>
<feature type="region of interest" description="Disordered" evidence="5">
    <location>
        <begin position="1"/>
        <end position="57"/>
    </location>
</feature>
<dbReference type="GeneID" id="85307309"/>
<dbReference type="GO" id="GO:0034993">
    <property type="term" value="C:meiotic nuclear membrane microtubule tethering complex"/>
    <property type="evidence" value="ECO:0007669"/>
    <property type="project" value="TreeGrafter"/>
</dbReference>
<protein>
    <recommendedName>
        <fullName evidence="6">SUN domain-containing protein</fullName>
    </recommendedName>
</protein>
<feature type="region of interest" description="Disordered" evidence="5">
    <location>
        <begin position="79"/>
        <end position="118"/>
    </location>
</feature>
<sequence>MPPKRRRPTADDGAERSDDPPQTRSAAITSRLTPLQAKHSTSYGSPAPVLPLRDSGKYGANLKGATRDIFAAVRKENKQAKLDQGLTHGEVVRESESPAPPSEPVDEADTLKRQQEEEEAIRLQEAEEAARQRVLEERAVRRRDLADKVARREAARKQEAEEEAARQREAEEEAVRQREAEAEAAQQQQAEEEAARQQAEVDMENRLQEAEAARRTEQEREVKRKSMLRDIQEEEGYDEQEDGGYDEQEDEQEQDQGVHLPDDVQRFARSEIWEAAAGGSRLGAFRKRPTPESAPTSSPKRAKKDHTPSHNPTDDRRGPGNLSDPSEFLGLTGRSFIEESNVFKDAELQTPAGSSVMGDTPTRNRQTAIPVAGPRDGGLASNILPVSRESRPRLRSSAFPAQLPQPATDASVASSGKPVTMEHEAETGHPAAQRRPSAPTGNRPTENNGPILHRRGRSKRAEPGITQNSREEDPVAASPGRGRPLPASGDLLSNRPVFPPPATGGGETESQAASSSGVRLQQSSPRRRDKDQASPAPPSPRIPNPLHASKAISGVDSVQESDPLPALYSRQWYLYYAKHVSRILLSTAHNFLYWVACLVLTLFVLRLWYRVGSPELENSRVNNTLEWRGWTDWKHNFAQFVPYTLSHPLGCITDDEYNVLNYFVKSQSDQLSELSKTSQVTSLAIEKLESILPQTVLVKQDKKTKKLIISQDFWHALKDEIQKEQSILTLQTSKDGTDDISDHHWSALLKRFKVHGVPGQDRSADDVTSIVERTLSSSWETWLKNNHEKVNEILEPSSLKDFSAATEQKVLSHAEELIQERLSAKGLKDVVVTKDEFVREVERNLEAYKGGIEAELEDLRDKLGDMVENAVKPSEPASNSAGLSRSEVIALTNDIVRKAIGDVHLEAAAKGNIGTNFEAELGRRVNYFGLGNGASIDVSLTSPTYQPPTKPPIGSSSWLKFKSPSFRPEKSAALTSWEEAGHCWCAANRFKDSITHPADISIKLPESIIPENVVIEHIDPSATLDPKAMPKKIEVWAIIDEHSRREKAYNFMMAQYPDTKSDHPLIRRGFLKIGEFTYEHNSATNGVQVYRVSSEFAKMDSMTDHVLIRAVSNYGADHTCFYRVRLYGEPRDLEDTEHIPA</sequence>
<feature type="domain" description="SUN" evidence="6">
    <location>
        <begin position="933"/>
        <end position="1131"/>
    </location>
</feature>
<feature type="compositionally biased region" description="Polar residues" evidence="5">
    <location>
        <begin position="508"/>
        <end position="524"/>
    </location>
</feature>
<feature type="compositionally biased region" description="Basic and acidic residues" evidence="5">
    <location>
        <begin position="8"/>
        <end position="21"/>
    </location>
</feature>
<dbReference type="PROSITE" id="PS51469">
    <property type="entry name" value="SUN"/>
    <property type="match status" value="1"/>
</dbReference>
<dbReference type="Pfam" id="PF07738">
    <property type="entry name" value="Sad1_UNC"/>
    <property type="match status" value="1"/>
</dbReference>
<feature type="compositionally biased region" description="Basic and acidic residues" evidence="5">
    <location>
        <begin position="138"/>
        <end position="181"/>
    </location>
</feature>
<feature type="region of interest" description="Disordered" evidence="5">
    <location>
        <begin position="138"/>
        <end position="329"/>
    </location>
</feature>
<dbReference type="EMBL" id="MU839006">
    <property type="protein sequence ID" value="KAK1768014.1"/>
    <property type="molecule type" value="Genomic_DNA"/>
</dbReference>
<feature type="compositionally biased region" description="Acidic residues" evidence="5">
    <location>
        <begin position="232"/>
        <end position="254"/>
    </location>
</feature>
<keyword evidence="3" id="KW-1133">Transmembrane helix</keyword>